<organism evidence="4 5">
    <name type="scientific">Aliiglaciecola litoralis</name>
    <dbReference type="NCBI Taxonomy" id="582857"/>
    <lineage>
        <taxon>Bacteria</taxon>
        <taxon>Pseudomonadati</taxon>
        <taxon>Pseudomonadota</taxon>
        <taxon>Gammaproteobacteria</taxon>
        <taxon>Alteromonadales</taxon>
        <taxon>Alteromonadaceae</taxon>
        <taxon>Aliiglaciecola</taxon>
    </lineage>
</organism>
<dbReference type="InterPro" id="IPR013573">
    <property type="entry name" value="Tscrpt_reg_YcdC_C"/>
</dbReference>
<name>A0ABN1LC14_9ALTE</name>
<sequence length="216" mass="24507">MTQNKTTKEGRVGAANKQIILTAAEHEFAKNGFKGTRIQQVADRAGLPKTNVLYYFKSKENLYFAVLEQILDLWNSTFDKATSDDDPAEVLARYITEKMEFSLTRPEASRIFALEIINGAPNLTGFFKEQQVNWMKGRVELVQSWIDQKKIDTDNAHYLLFHIWACCQHYADFAAQITQLQGQEMGRVEYQKATKSLISLILKGCGLKVPASYLAS</sequence>
<feature type="DNA-binding region" description="H-T-H motif" evidence="2">
    <location>
        <begin position="37"/>
        <end position="56"/>
    </location>
</feature>
<dbReference type="InterPro" id="IPR050109">
    <property type="entry name" value="HTH-type_TetR-like_transc_reg"/>
</dbReference>
<dbReference type="EMBL" id="BAAAFD010000001">
    <property type="protein sequence ID" value="GAA0852221.1"/>
    <property type="molecule type" value="Genomic_DNA"/>
</dbReference>
<protein>
    <submittedName>
        <fullName evidence="4">TetR/AcrR family transcriptional regulator</fullName>
    </submittedName>
</protein>
<reference evidence="4 5" key="1">
    <citation type="journal article" date="2019" name="Int. J. Syst. Evol. Microbiol.">
        <title>The Global Catalogue of Microorganisms (GCM) 10K type strain sequencing project: providing services to taxonomists for standard genome sequencing and annotation.</title>
        <authorList>
            <consortium name="The Broad Institute Genomics Platform"/>
            <consortium name="The Broad Institute Genome Sequencing Center for Infectious Disease"/>
            <person name="Wu L."/>
            <person name="Ma J."/>
        </authorList>
    </citation>
    <scope>NUCLEOTIDE SEQUENCE [LARGE SCALE GENOMIC DNA]</scope>
    <source>
        <strain evidence="4 5">JCM 15896</strain>
    </source>
</reference>
<dbReference type="PRINTS" id="PR00455">
    <property type="entry name" value="HTHTETR"/>
</dbReference>
<dbReference type="Gene3D" id="1.10.10.60">
    <property type="entry name" value="Homeodomain-like"/>
    <property type="match status" value="1"/>
</dbReference>
<dbReference type="InterPro" id="IPR009057">
    <property type="entry name" value="Homeodomain-like_sf"/>
</dbReference>
<evidence type="ECO:0000256" key="2">
    <source>
        <dbReference type="PROSITE-ProRule" id="PRU00335"/>
    </source>
</evidence>
<evidence type="ECO:0000256" key="1">
    <source>
        <dbReference type="ARBA" id="ARBA00023125"/>
    </source>
</evidence>
<proteinExistence type="predicted"/>
<dbReference type="Gene3D" id="1.10.357.10">
    <property type="entry name" value="Tetracycline Repressor, domain 2"/>
    <property type="match status" value="1"/>
</dbReference>
<evidence type="ECO:0000313" key="5">
    <source>
        <dbReference type="Proteomes" id="UP001500359"/>
    </source>
</evidence>
<dbReference type="SUPFAM" id="SSF46689">
    <property type="entry name" value="Homeodomain-like"/>
    <property type="match status" value="1"/>
</dbReference>
<feature type="domain" description="HTH tetR-type" evidence="3">
    <location>
        <begin position="14"/>
        <end position="74"/>
    </location>
</feature>
<accession>A0ABN1LC14</accession>
<dbReference type="RefSeq" id="WP_343855667.1">
    <property type="nucleotide sequence ID" value="NZ_BAAAFD010000001.1"/>
</dbReference>
<dbReference type="PANTHER" id="PTHR30328">
    <property type="entry name" value="TRANSCRIPTIONAL REPRESSOR"/>
    <property type="match status" value="1"/>
</dbReference>
<dbReference type="PROSITE" id="PS50977">
    <property type="entry name" value="HTH_TETR_2"/>
    <property type="match status" value="1"/>
</dbReference>
<evidence type="ECO:0000259" key="3">
    <source>
        <dbReference type="PROSITE" id="PS50977"/>
    </source>
</evidence>
<dbReference type="InterPro" id="IPR001647">
    <property type="entry name" value="HTH_TetR"/>
</dbReference>
<dbReference type="SUPFAM" id="SSF48498">
    <property type="entry name" value="Tetracyclin repressor-like, C-terminal domain"/>
    <property type="match status" value="1"/>
</dbReference>
<dbReference type="Pfam" id="PF08362">
    <property type="entry name" value="TetR_C_3"/>
    <property type="match status" value="1"/>
</dbReference>
<dbReference type="Proteomes" id="UP001500359">
    <property type="component" value="Unassembled WGS sequence"/>
</dbReference>
<dbReference type="InterPro" id="IPR036271">
    <property type="entry name" value="Tet_transcr_reg_TetR-rel_C_sf"/>
</dbReference>
<dbReference type="PANTHER" id="PTHR30328:SF54">
    <property type="entry name" value="HTH-TYPE TRANSCRIPTIONAL REPRESSOR SCO4008"/>
    <property type="match status" value="1"/>
</dbReference>
<gene>
    <name evidence="4" type="ORF">GCM10009114_01580</name>
</gene>
<keyword evidence="5" id="KW-1185">Reference proteome</keyword>
<dbReference type="Pfam" id="PF00440">
    <property type="entry name" value="TetR_N"/>
    <property type="match status" value="1"/>
</dbReference>
<comment type="caution">
    <text evidence="4">The sequence shown here is derived from an EMBL/GenBank/DDBJ whole genome shotgun (WGS) entry which is preliminary data.</text>
</comment>
<evidence type="ECO:0000313" key="4">
    <source>
        <dbReference type="EMBL" id="GAA0852221.1"/>
    </source>
</evidence>
<keyword evidence="1 2" id="KW-0238">DNA-binding</keyword>